<comment type="caution">
    <text evidence="1">The sequence shown here is derived from an EMBL/GenBank/DDBJ whole genome shotgun (WGS) entry which is preliminary data.</text>
</comment>
<evidence type="ECO:0008006" key="3">
    <source>
        <dbReference type="Google" id="ProtNLM"/>
    </source>
</evidence>
<organism evidence="1 2">
    <name type="scientific">Azospirillum cavernae</name>
    <dbReference type="NCBI Taxonomy" id="2320860"/>
    <lineage>
        <taxon>Bacteria</taxon>
        <taxon>Pseudomonadati</taxon>
        <taxon>Pseudomonadota</taxon>
        <taxon>Alphaproteobacteria</taxon>
        <taxon>Rhodospirillales</taxon>
        <taxon>Azospirillaceae</taxon>
        <taxon>Azospirillum</taxon>
    </lineage>
</organism>
<dbReference type="AlphaFoldDB" id="A0A418W0Q1"/>
<evidence type="ECO:0000313" key="1">
    <source>
        <dbReference type="EMBL" id="RJF83590.1"/>
    </source>
</evidence>
<gene>
    <name evidence="1" type="ORF">D3877_02770</name>
</gene>
<sequence length="159" mass="16238">MNLISAVVAVGLLATVTMGGVQYIGVDTEARVKFSSAADAGFQALESAFRARQAAGLAAPTAQTWEAALFPSFGARPTPPKDLAWSYGVDATGTWFCLSGTPKDQIAKTALERLKARYAEGIYAVAESCGAAAAQSGAVSATYWVVKTSATPAAATPSG</sequence>
<protein>
    <recommendedName>
        <fullName evidence="3">Type 4 secretion system PilS N-terminal domain-containing protein</fullName>
    </recommendedName>
</protein>
<reference evidence="1 2" key="1">
    <citation type="submission" date="2018-09" db="EMBL/GenBank/DDBJ databases">
        <authorList>
            <person name="Zhu H."/>
        </authorList>
    </citation>
    <scope>NUCLEOTIDE SEQUENCE [LARGE SCALE GENOMIC DNA]</scope>
    <source>
        <strain evidence="1 2">K2W22B-5</strain>
    </source>
</reference>
<keyword evidence="2" id="KW-1185">Reference proteome</keyword>
<dbReference type="RefSeq" id="WP_119829228.1">
    <property type="nucleotide sequence ID" value="NZ_QYUL01000001.1"/>
</dbReference>
<evidence type="ECO:0000313" key="2">
    <source>
        <dbReference type="Proteomes" id="UP000283458"/>
    </source>
</evidence>
<dbReference type="OrthoDB" id="7305271at2"/>
<proteinExistence type="predicted"/>
<dbReference type="Proteomes" id="UP000283458">
    <property type="component" value="Unassembled WGS sequence"/>
</dbReference>
<name>A0A418W0Q1_9PROT</name>
<accession>A0A418W0Q1</accession>
<dbReference type="EMBL" id="QYUL01000001">
    <property type="protein sequence ID" value="RJF83590.1"/>
    <property type="molecule type" value="Genomic_DNA"/>
</dbReference>